<organism evidence="1 2">
    <name type="scientific">Asbolus verrucosus</name>
    <name type="common">Desert ironclad beetle</name>
    <dbReference type="NCBI Taxonomy" id="1661398"/>
    <lineage>
        <taxon>Eukaryota</taxon>
        <taxon>Metazoa</taxon>
        <taxon>Ecdysozoa</taxon>
        <taxon>Arthropoda</taxon>
        <taxon>Hexapoda</taxon>
        <taxon>Insecta</taxon>
        <taxon>Pterygota</taxon>
        <taxon>Neoptera</taxon>
        <taxon>Endopterygota</taxon>
        <taxon>Coleoptera</taxon>
        <taxon>Polyphaga</taxon>
        <taxon>Cucujiformia</taxon>
        <taxon>Tenebrionidae</taxon>
        <taxon>Pimeliinae</taxon>
        <taxon>Asbolus</taxon>
    </lineage>
</organism>
<gene>
    <name evidence="1" type="ORF">BDFB_014632</name>
</gene>
<proteinExistence type="predicted"/>
<dbReference type="EMBL" id="QDEB01061211">
    <property type="protein sequence ID" value="RZC36514.1"/>
    <property type="molecule type" value="Genomic_DNA"/>
</dbReference>
<accession>A0A482VUS0</accession>
<protein>
    <submittedName>
        <fullName evidence="1">Uncharacterized protein</fullName>
    </submittedName>
</protein>
<feature type="non-terminal residue" evidence="1">
    <location>
        <position position="1"/>
    </location>
</feature>
<sequence length="51" mass="5824">QLKPKKATHKRFFLTYRSGCCVNSPISFNSVGKVPKEIAVFLKLPNPERFT</sequence>
<dbReference type="OrthoDB" id="7697116at2759"/>
<dbReference type="Proteomes" id="UP000292052">
    <property type="component" value="Unassembled WGS sequence"/>
</dbReference>
<name>A0A482VUS0_ASBVE</name>
<keyword evidence="2" id="KW-1185">Reference proteome</keyword>
<reference evidence="1 2" key="1">
    <citation type="submission" date="2017-03" db="EMBL/GenBank/DDBJ databases">
        <title>Genome of the blue death feigning beetle - Asbolus verrucosus.</title>
        <authorList>
            <person name="Rider S.D."/>
        </authorList>
    </citation>
    <scope>NUCLEOTIDE SEQUENCE [LARGE SCALE GENOMIC DNA]</scope>
    <source>
        <strain evidence="1">Butters</strain>
        <tissue evidence="1">Head and leg muscle</tissue>
    </source>
</reference>
<dbReference type="AlphaFoldDB" id="A0A482VUS0"/>
<evidence type="ECO:0000313" key="1">
    <source>
        <dbReference type="EMBL" id="RZC36514.1"/>
    </source>
</evidence>
<evidence type="ECO:0000313" key="2">
    <source>
        <dbReference type="Proteomes" id="UP000292052"/>
    </source>
</evidence>
<comment type="caution">
    <text evidence="1">The sequence shown here is derived from an EMBL/GenBank/DDBJ whole genome shotgun (WGS) entry which is preliminary data.</text>
</comment>